<feature type="domain" description="Ribbon-helix-helix protein CopG" evidence="1">
    <location>
        <begin position="6"/>
        <end position="42"/>
    </location>
</feature>
<dbReference type="Proteomes" id="UP000569018">
    <property type="component" value="Unassembled WGS sequence"/>
</dbReference>
<evidence type="ECO:0000313" key="4">
    <source>
        <dbReference type="Proteomes" id="UP000561271"/>
    </source>
</evidence>
<protein>
    <submittedName>
        <fullName evidence="3">CopG family transcriptional regulator / antitoxin EndoAI</fullName>
    </submittedName>
</protein>
<dbReference type="InterPro" id="IPR002145">
    <property type="entry name" value="CopG"/>
</dbReference>
<dbReference type="AlphaFoldDB" id="A0A6V8Q7F6"/>
<name>A0A6V8Q7F6_9ACTN</name>
<comment type="caution">
    <text evidence="3">The sequence shown here is derived from an EMBL/GenBank/DDBJ whole genome shotgun (WGS) entry which is preliminary data.</text>
</comment>
<dbReference type="Gene3D" id="1.10.1220.10">
    <property type="entry name" value="Met repressor-like"/>
    <property type="match status" value="1"/>
</dbReference>
<dbReference type="GO" id="GO:0006355">
    <property type="term" value="P:regulation of DNA-templated transcription"/>
    <property type="evidence" value="ECO:0007669"/>
    <property type="project" value="InterPro"/>
</dbReference>
<sequence>MARTTKVIGFSLPPDIYNQVVDLAKDEGKSKSELFRDMVRVYQEYIEEQRWAKISKWGAETARRLGIKSEEDLDKFLNEA</sequence>
<dbReference type="EMBL" id="BLSD01000124">
    <property type="protein sequence ID" value="GFP40014.1"/>
    <property type="molecule type" value="Genomic_DNA"/>
</dbReference>
<dbReference type="Pfam" id="PF01402">
    <property type="entry name" value="RHH_1"/>
    <property type="match status" value="1"/>
</dbReference>
<gene>
    <name evidence="2" type="ORF">HKBW3S44_01272</name>
    <name evidence="3" type="ORF">HKBW3S47_01711</name>
</gene>
<proteinExistence type="predicted"/>
<evidence type="ECO:0000259" key="1">
    <source>
        <dbReference type="Pfam" id="PF01402"/>
    </source>
</evidence>
<evidence type="ECO:0000313" key="3">
    <source>
        <dbReference type="EMBL" id="GFP40014.1"/>
    </source>
</evidence>
<evidence type="ECO:0000313" key="2">
    <source>
        <dbReference type="EMBL" id="GFP37595.1"/>
    </source>
</evidence>
<evidence type="ECO:0000313" key="5">
    <source>
        <dbReference type="Proteomes" id="UP000569018"/>
    </source>
</evidence>
<dbReference type="Proteomes" id="UP000561271">
    <property type="component" value="Unassembled WGS sequence"/>
</dbReference>
<dbReference type="RefSeq" id="WP_176231782.1">
    <property type="nucleotide sequence ID" value="NZ_BLSC01000115.1"/>
</dbReference>
<dbReference type="InterPro" id="IPR013321">
    <property type="entry name" value="Arc_rbn_hlx_hlx"/>
</dbReference>
<dbReference type="EMBL" id="BLSC01000115">
    <property type="protein sequence ID" value="GFP37595.1"/>
    <property type="molecule type" value="Genomic_DNA"/>
</dbReference>
<dbReference type="CDD" id="cd22231">
    <property type="entry name" value="RHH_NikR_HicB-like"/>
    <property type="match status" value="1"/>
</dbReference>
<accession>A0A6V8Q7F6</accession>
<reference evidence="4 5" key="1">
    <citation type="journal article" date="2020" name="Front. Microbiol.">
        <title>Single-cell genomics of novel Actinobacteria with the Wood-Ljungdahl pathway discovered in a serpentinizing system.</title>
        <authorList>
            <person name="Merino N."/>
            <person name="Kawai M."/>
            <person name="Boyd E.S."/>
            <person name="Colman D.R."/>
            <person name="McGlynn S.E."/>
            <person name="Nealson K.H."/>
            <person name="Kurokawa K."/>
            <person name="Hongoh Y."/>
        </authorList>
    </citation>
    <scope>NUCLEOTIDE SEQUENCE [LARGE SCALE GENOMIC DNA]</scope>
    <source>
        <strain evidence="2 4">S44</strain>
        <strain evidence="3 5">S47</strain>
    </source>
</reference>
<organism evidence="3 5">
    <name type="scientific">Candidatus Hakubella thermalkaliphila</name>
    <dbReference type="NCBI Taxonomy" id="2754717"/>
    <lineage>
        <taxon>Bacteria</taxon>
        <taxon>Bacillati</taxon>
        <taxon>Actinomycetota</taxon>
        <taxon>Actinomycetota incertae sedis</taxon>
        <taxon>Candidatus Hakubellales</taxon>
        <taxon>Candidatus Hakubellaceae</taxon>
        <taxon>Candidatus Hakubella</taxon>
    </lineage>
</organism>